<dbReference type="PANTHER" id="PTHR24095:SF14">
    <property type="entry name" value="ACETYL-COENZYME A SYNTHETASE 1"/>
    <property type="match status" value="1"/>
</dbReference>
<evidence type="ECO:0000256" key="1">
    <source>
        <dbReference type="ARBA" id="ARBA00013275"/>
    </source>
</evidence>
<dbReference type="GO" id="GO:0005739">
    <property type="term" value="C:mitochondrion"/>
    <property type="evidence" value="ECO:0007669"/>
    <property type="project" value="TreeGrafter"/>
</dbReference>
<dbReference type="Gene3D" id="3.30.300.30">
    <property type="match status" value="1"/>
</dbReference>
<evidence type="ECO:0000313" key="8">
    <source>
        <dbReference type="Proteomes" id="UP001283361"/>
    </source>
</evidence>
<dbReference type="InterPro" id="IPR000873">
    <property type="entry name" value="AMP-dep_synth/lig_dom"/>
</dbReference>
<dbReference type="InterPro" id="IPR025110">
    <property type="entry name" value="AMP-bd_C"/>
</dbReference>
<evidence type="ECO:0000256" key="4">
    <source>
        <dbReference type="ARBA" id="ARBA00022840"/>
    </source>
</evidence>
<comment type="caution">
    <text evidence="7">The sequence shown here is derived from an EMBL/GenBank/DDBJ whole genome shotgun (WGS) entry which is preliminary data.</text>
</comment>
<dbReference type="GO" id="GO:0003987">
    <property type="term" value="F:acetate-CoA ligase activity"/>
    <property type="evidence" value="ECO:0007669"/>
    <property type="project" value="UniProtKB-EC"/>
</dbReference>
<sequence>MVERLKLNHIYVSPTALRLLLKSGNDYVVKYDRSSLRKLGCVGEPLNHQAWEWFYDVVGEKRCDIIDTWWQTETGGICISPRPSEVGAEIIPAMPMRPMPGISLALVDKKGQEIDADKGALCIKKPWPGIARSIYGNHQRFLDTYFVSAPGFYYTGDGAHRYDGGHFQITGRMDDVLNVSGHRIGTAEIEDVMDDHPDISETAVVGFPHEIKGEGIYAYAVLKDGRKKSKKDIEIELKDLIKKKIGGLALPEIILFTPSLPRTRSGKIMRRILRKIAKDDFNDLGDTSTLADPETVTFIVDKHVELMKELKSKKK</sequence>
<keyword evidence="4" id="KW-0067">ATP-binding</keyword>
<keyword evidence="8" id="KW-1185">Reference proteome</keyword>
<dbReference type="AlphaFoldDB" id="A0AAE1AMI9"/>
<evidence type="ECO:0000256" key="3">
    <source>
        <dbReference type="ARBA" id="ARBA00022741"/>
    </source>
</evidence>
<accession>A0AAE1AMI9</accession>
<keyword evidence="3" id="KW-0547">Nucleotide-binding</keyword>
<name>A0AAE1AMI9_9GAST</name>
<dbReference type="InterPro" id="IPR045851">
    <property type="entry name" value="AMP-bd_C_sf"/>
</dbReference>
<evidence type="ECO:0000313" key="7">
    <source>
        <dbReference type="EMBL" id="KAK3790315.1"/>
    </source>
</evidence>
<feature type="domain" description="AMP-binding enzyme C-terminal" evidence="6">
    <location>
        <begin position="188"/>
        <end position="267"/>
    </location>
</feature>
<dbReference type="SUPFAM" id="SSF56801">
    <property type="entry name" value="Acetyl-CoA synthetase-like"/>
    <property type="match status" value="1"/>
</dbReference>
<dbReference type="Pfam" id="PF00501">
    <property type="entry name" value="AMP-binding"/>
    <property type="match status" value="1"/>
</dbReference>
<dbReference type="EC" id="6.2.1.1" evidence="1"/>
<dbReference type="GO" id="GO:0005524">
    <property type="term" value="F:ATP binding"/>
    <property type="evidence" value="ECO:0007669"/>
    <property type="project" value="UniProtKB-KW"/>
</dbReference>
<dbReference type="PANTHER" id="PTHR24095">
    <property type="entry name" value="ACETYL-COENZYME A SYNTHETASE"/>
    <property type="match status" value="1"/>
</dbReference>
<gene>
    <name evidence="7" type="ORF">RRG08_034875</name>
</gene>
<protein>
    <recommendedName>
        <fullName evidence="1">acetate--CoA ligase</fullName>
        <ecNumber evidence="1">6.2.1.1</ecNumber>
    </recommendedName>
</protein>
<dbReference type="InterPro" id="IPR042099">
    <property type="entry name" value="ANL_N_sf"/>
</dbReference>
<proteinExistence type="predicted"/>
<keyword evidence="2" id="KW-0436">Ligase</keyword>
<evidence type="ECO:0000259" key="5">
    <source>
        <dbReference type="Pfam" id="PF00501"/>
    </source>
</evidence>
<dbReference type="GO" id="GO:0006085">
    <property type="term" value="P:acetyl-CoA biosynthetic process"/>
    <property type="evidence" value="ECO:0007669"/>
    <property type="project" value="TreeGrafter"/>
</dbReference>
<feature type="domain" description="AMP-dependent synthetase/ligase" evidence="5">
    <location>
        <begin position="1"/>
        <end position="130"/>
    </location>
</feature>
<dbReference type="Pfam" id="PF13193">
    <property type="entry name" value="AMP-binding_C"/>
    <property type="match status" value="1"/>
</dbReference>
<evidence type="ECO:0000256" key="2">
    <source>
        <dbReference type="ARBA" id="ARBA00022598"/>
    </source>
</evidence>
<evidence type="ECO:0000259" key="6">
    <source>
        <dbReference type="Pfam" id="PF13193"/>
    </source>
</evidence>
<organism evidence="7 8">
    <name type="scientific">Elysia crispata</name>
    <name type="common">lettuce slug</name>
    <dbReference type="NCBI Taxonomy" id="231223"/>
    <lineage>
        <taxon>Eukaryota</taxon>
        <taxon>Metazoa</taxon>
        <taxon>Spiralia</taxon>
        <taxon>Lophotrochozoa</taxon>
        <taxon>Mollusca</taxon>
        <taxon>Gastropoda</taxon>
        <taxon>Heterobranchia</taxon>
        <taxon>Euthyneura</taxon>
        <taxon>Panpulmonata</taxon>
        <taxon>Sacoglossa</taxon>
        <taxon>Placobranchoidea</taxon>
        <taxon>Plakobranchidae</taxon>
        <taxon>Elysia</taxon>
    </lineage>
</organism>
<dbReference type="Gene3D" id="3.40.50.12780">
    <property type="entry name" value="N-terminal domain of ligase-like"/>
    <property type="match status" value="1"/>
</dbReference>
<dbReference type="EMBL" id="JAWDGP010001550">
    <property type="protein sequence ID" value="KAK3790315.1"/>
    <property type="molecule type" value="Genomic_DNA"/>
</dbReference>
<dbReference type="Proteomes" id="UP001283361">
    <property type="component" value="Unassembled WGS sequence"/>
</dbReference>
<reference evidence="7" key="1">
    <citation type="journal article" date="2023" name="G3 (Bethesda)">
        <title>A reference genome for the long-term kleptoplast-retaining sea slug Elysia crispata morphotype clarki.</title>
        <authorList>
            <person name="Eastman K.E."/>
            <person name="Pendleton A.L."/>
            <person name="Shaikh M.A."/>
            <person name="Suttiyut T."/>
            <person name="Ogas R."/>
            <person name="Tomko P."/>
            <person name="Gavelis G."/>
            <person name="Widhalm J.R."/>
            <person name="Wisecaver J.H."/>
        </authorList>
    </citation>
    <scope>NUCLEOTIDE SEQUENCE</scope>
    <source>
        <strain evidence="7">ECLA1</strain>
    </source>
</reference>